<protein>
    <submittedName>
        <fullName evidence="3">Uncharacterized protein</fullName>
    </submittedName>
</protein>
<name>A0ABD3QBF3_9STRA</name>
<dbReference type="EMBL" id="JALLPJ020000268">
    <property type="protein sequence ID" value="KAL3797011.1"/>
    <property type="molecule type" value="Genomic_DNA"/>
</dbReference>
<accession>A0ABD3QBF3</accession>
<dbReference type="AlphaFoldDB" id="A0ABD3QBF3"/>
<evidence type="ECO:0000313" key="3">
    <source>
        <dbReference type="EMBL" id="KAL3797011.1"/>
    </source>
</evidence>
<sequence>MATPPEAPKNCTCGHLIEGPKSRESGGRCIQGGSFACRSDINSIEGSSDDVFCKSCSSNILAASIARHRAAVETCSVERADFEHRLLATRLVDSNIDGELTLSNTRPLPDPSHIHHQVYQLRQRLDQLRSISNILAIKVTSKTMENDERQSRYEVNYAKIDLARERLESMRQNLLVNSQHFHLLNNEEKKGATISNQLPNVGGGLRDALASGTRQIQTTRFCFALRVFEMHRIDVGEEYSHLMSNKESTNRDSSNASGIGKIGGLPLPHAGPALYGVLPPGMLASSLRLVASLTNLLARCLGVVLPHPILGCSKECARCGKVYNYGVDVVETTVDHDTDSLCSSCERDDVQTASEYHELHQPTSEVHKTQSTGSSLLQKIPSKSSVLSFVGSSARKAVALATGSTASSDNVAKKQSPTPSDITAVKPKNQTLSMQSKTPAAASISRRINYASFAVLLENHESGAAEYILNPPRWKDDNKNATNENQQCSSGNIPMYTTREEFHVAEEKFSTGLQLLQNDVIALCFRAGVDASTLWPAESMLLNLYSLLCHCVHVVESN</sequence>
<organism evidence="3 4">
    <name type="scientific">Cyclotella atomus</name>
    <dbReference type="NCBI Taxonomy" id="382360"/>
    <lineage>
        <taxon>Eukaryota</taxon>
        <taxon>Sar</taxon>
        <taxon>Stramenopiles</taxon>
        <taxon>Ochrophyta</taxon>
        <taxon>Bacillariophyta</taxon>
        <taxon>Coscinodiscophyceae</taxon>
        <taxon>Thalassiosirophycidae</taxon>
        <taxon>Stephanodiscales</taxon>
        <taxon>Stephanodiscaceae</taxon>
        <taxon>Cyclotella</taxon>
    </lineage>
</organism>
<dbReference type="PANTHER" id="PTHR15157:SF5">
    <property type="entry name" value="UV RADIATION RESISTANCE-ASSOCIATED GENE PROTEIN"/>
    <property type="match status" value="1"/>
</dbReference>
<reference evidence="3 4" key="1">
    <citation type="submission" date="2024-10" db="EMBL/GenBank/DDBJ databases">
        <title>Updated reference genomes for cyclostephanoid diatoms.</title>
        <authorList>
            <person name="Roberts W.R."/>
            <person name="Alverson A.J."/>
        </authorList>
    </citation>
    <scope>NUCLEOTIDE SEQUENCE [LARGE SCALE GENOMIC DNA]</scope>
    <source>
        <strain evidence="3 4">AJA010-31</strain>
    </source>
</reference>
<evidence type="ECO:0000256" key="1">
    <source>
        <dbReference type="ARBA" id="ARBA00023054"/>
    </source>
</evidence>
<gene>
    <name evidence="3" type="ORF">ACHAWO_006647</name>
</gene>
<dbReference type="PANTHER" id="PTHR15157">
    <property type="entry name" value="UV RADIATION RESISTANCE-ASSOCIATED GENE PROTEIN"/>
    <property type="match status" value="1"/>
</dbReference>
<dbReference type="Proteomes" id="UP001530400">
    <property type="component" value="Unassembled WGS sequence"/>
</dbReference>
<feature type="compositionally biased region" description="Polar residues" evidence="2">
    <location>
        <begin position="402"/>
        <end position="421"/>
    </location>
</feature>
<comment type="caution">
    <text evidence="3">The sequence shown here is derived from an EMBL/GenBank/DDBJ whole genome shotgun (WGS) entry which is preliminary data.</text>
</comment>
<evidence type="ECO:0000313" key="4">
    <source>
        <dbReference type="Proteomes" id="UP001530400"/>
    </source>
</evidence>
<feature type="region of interest" description="Disordered" evidence="2">
    <location>
        <begin position="402"/>
        <end position="424"/>
    </location>
</feature>
<keyword evidence="4" id="KW-1185">Reference proteome</keyword>
<keyword evidence="1" id="KW-0175">Coiled coil</keyword>
<proteinExistence type="predicted"/>
<evidence type="ECO:0000256" key="2">
    <source>
        <dbReference type="SAM" id="MobiDB-lite"/>
    </source>
</evidence>